<evidence type="ECO:0000256" key="1">
    <source>
        <dbReference type="SAM" id="MobiDB-lite"/>
    </source>
</evidence>
<dbReference type="InterPro" id="IPR047211">
    <property type="entry name" value="POXB-like"/>
</dbReference>
<feature type="region of interest" description="Disordered" evidence="1">
    <location>
        <begin position="109"/>
        <end position="273"/>
    </location>
</feature>
<dbReference type="GO" id="GO:0047112">
    <property type="term" value="F:pyruvate oxidase activity"/>
    <property type="evidence" value="ECO:0007669"/>
    <property type="project" value="UniProtKB-EC"/>
</dbReference>
<dbReference type="Gene3D" id="3.40.50.970">
    <property type="match status" value="1"/>
</dbReference>
<gene>
    <name evidence="3" type="primary">pox5</name>
    <name evidence="3" type="ORF">SsS58_05197</name>
</gene>
<dbReference type="PANTHER" id="PTHR42981">
    <property type="entry name" value="PYRUVATE DEHYDROGENASE [UBIQUINONE]"/>
    <property type="match status" value="1"/>
</dbReference>
<reference evidence="4" key="3">
    <citation type="submission" date="2016-02" db="EMBL/GenBank/DDBJ databases">
        <title>Draft genome of pathogenic Streptomyces sp. in Japan.</title>
        <authorList>
            <person name="Tomihama T."/>
            <person name="Ikenaga M."/>
            <person name="Sakai M."/>
            <person name="Okubo T."/>
            <person name="Ikeda S."/>
        </authorList>
    </citation>
    <scope>NUCLEOTIDE SEQUENCE [LARGE SCALE GENOMIC DNA]</scope>
    <source>
        <strain evidence="4">S58</strain>
    </source>
</reference>
<feature type="compositionally biased region" description="Basic and acidic residues" evidence="1">
    <location>
        <begin position="141"/>
        <end position="159"/>
    </location>
</feature>
<sequence length="273" mass="29355">MSTTVADHILRRLRAWGIEQVFDYPGDGINGLLAAWGRAEDQPRFVQSRHAEMSAFQAVGYAKFSGRLGVCAATSGPGTIHLLNGLYDAELDHVPVVGSSARRTAAIGVSPGRAQPRAGEGRLVPAGGRPAHPVQGRGLGLRRDGDRARAAAERPRPGDPHGVCPPRADGRHHPRGRAGAGVHTADPRVQDGPLQPGPRLVDGGALPGVGRAGRRDPERRGQGRDPHRAGHRRGPRRGRADRRTARRGRRQGPPRSRTRTGRRSPWSETARCR</sequence>
<keyword evidence="3" id="KW-0560">Oxidoreductase</keyword>
<dbReference type="EC" id="1.2.3.3" evidence="3"/>
<comment type="caution">
    <text evidence="3">The sequence shown here is derived from an EMBL/GenBank/DDBJ whole genome shotgun (WGS) entry which is preliminary data.</text>
</comment>
<name>A0A117EEZ0_STRSC</name>
<dbReference type="GO" id="GO:0030976">
    <property type="term" value="F:thiamine pyrophosphate binding"/>
    <property type="evidence" value="ECO:0007669"/>
    <property type="project" value="InterPro"/>
</dbReference>
<organism evidence="3 4">
    <name type="scientific">Streptomyces scabiei</name>
    <dbReference type="NCBI Taxonomy" id="1930"/>
    <lineage>
        <taxon>Bacteria</taxon>
        <taxon>Bacillati</taxon>
        <taxon>Actinomycetota</taxon>
        <taxon>Actinomycetes</taxon>
        <taxon>Kitasatosporales</taxon>
        <taxon>Streptomycetaceae</taxon>
        <taxon>Streptomyces</taxon>
    </lineage>
</organism>
<keyword evidence="3" id="KW-0670">Pyruvate</keyword>
<dbReference type="GO" id="GO:0000287">
    <property type="term" value="F:magnesium ion binding"/>
    <property type="evidence" value="ECO:0007669"/>
    <property type="project" value="UniProtKB-ARBA"/>
</dbReference>
<dbReference type="PANTHER" id="PTHR42981:SF2">
    <property type="entry name" value="PYRUVATE DEHYDROGENASE [UBIQUINONE]"/>
    <property type="match status" value="1"/>
</dbReference>
<reference evidence="4" key="1">
    <citation type="submission" date="2015-11" db="EMBL/GenBank/DDBJ databases">
        <authorList>
            <consortium name="Cross-ministerial Strategic Innovation Promotion Program (SIP) consortium"/>
            <person name="Tomihama T."/>
            <person name="Ikenaga M."/>
            <person name="Sakai M."/>
            <person name="Okubo T."/>
            <person name="Ikeda S."/>
        </authorList>
    </citation>
    <scope>NUCLEOTIDE SEQUENCE [LARGE SCALE GENOMIC DNA]</scope>
    <source>
        <strain evidence="4">S58</strain>
    </source>
</reference>
<evidence type="ECO:0000259" key="2">
    <source>
        <dbReference type="Pfam" id="PF02776"/>
    </source>
</evidence>
<evidence type="ECO:0000313" key="4">
    <source>
        <dbReference type="Proteomes" id="UP000067448"/>
    </source>
</evidence>
<dbReference type="EMBL" id="BCMM01000025">
    <property type="protein sequence ID" value="GAQ64792.1"/>
    <property type="molecule type" value="Genomic_DNA"/>
</dbReference>
<dbReference type="SUPFAM" id="SSF52518">
    <property type="entry name" value="Thiamin diphosphate-binding fold (THDP-binding)"/>
    <property type="match status" value="1"/>
</dbReference>
<dbReference type="InterPro" id="IPR029061">
    <property type="entry name" value="THDP-binding"/>
</dbReference>
<evidence type="ECO:0000313" key="3">
    <source>
        <dbReference type="EMBL" id="GAQ64792.1"/>
    </source>
</evidence>
<accession>A0A117EEZ0</accession>
<dbReference type="Proteomes" id="UP000067448">
    <property type="component" value="Unassembled WGS sequence"/>
</dbReference>
<protein>
    <submittedName>
        <fullName evidence="3">Pyruvate oxidase</fullName>
        <ecNumber evidence="3">1.2.3.3</ecNumber>
    </submittedName>
</protein>
<feature type="compositionally biased region" description="Basic and acidic residues" evidence="1">
    <location>
        <begin position="213"/>
        <end position="228"/>
    </location>
</feature>
<dbReference type="AlphaFoldDB" id="A0A117EEZ0"/>
<dbReference type="InterPro" id="IPR012001">
    <property type="entry name" value="Thiamin_PyroP_enz_TPP-bd_dom"/>
</dbReference>
<proteinExistence type="predicted"/>
<feature type="domain" description="Thiamine pyrophosphate enzyme N-terminal TPP-binding" evidence="2">
    <location>
        <begin position="4"/>
        <end position="101"/>
    </location>
</feature>
<reference evidence="3 4" key="2">
    <citation type="journal article" date="2016" name="Genome Announc.">
        <title>Draft Genome Sequences of Streptomyces scabiei S58, Streptomyces turgidiscabies T45, and Streptomyces acidiscabies a10, the Pathogens of Potato Common Scab, Isolated in Japan.</title>
        <authorList>
            <person name="Tomihama T."/>
            <person name="Nishi Y."/>
            <person name="Sakai M."/>
            <person name="Ikenaga M."/>
            <person name="Okubo T."/>
            <person name="Ikeda S."/>
        </authorList>
    </citation>
    <scope>NUCLEOTIDE SEQUENCE [LARGE SCALE GENOMIC DNA]</scope>
    <source>
        <strain evidence="3 4">S58</strain>
    </source>
</reference>
<dbReference type="Pfam" id="PF02776">
    <property type="entry name" value="TPP_enzyme_N"/>
    <property type="match status" value="1"/>
</dbReference>
<feature type="compositionally biased region" description="Basic residues" evidence="1">
    <location>
        <begin position="229"/>
        <end position="262"/>
    </location>
</feature>